<protein>
    <recommendedName>
        <fullName evidence="3">Transposase</fullName>
    </recommendedName>
</protein>
<evidence type="ECO:0008006" key="3">
    <source>
        <dbReference type="Google" id="ProtNLM"/>
    </source>
</evidence>
<evidence type="ECO:0000313" key="1">
    <source>
        <dbReference type="EMBL" id="NHN88608.1"/>
    </source>
</evidence>
<organism evidence="1 2">
    <name type="scientific">Acetobacter conturbans</name>
    <dbReference type="NCBI Taxonomy" id="1737472"/>
    <lineage>
        <taxon>Bacteria</taxon>
        <taxon>Pseudomonadati</taxon>
        <taxon>Pseudomonadota</taxon>
        <taxon>Alphaproteobacteria</taxon>
        <taxon>Acetobacterales</taxon>
        <taxon>Acetobacteraceae</taxon>
        <taxon>Acetobacter</taxon>
    </lineage>
</organism>
<dbReference type="RefSeq" id="WP_173569909.1">
    <property type="nucleotide sequence ID" value="NZ_WOSY01000006.1"/>
</dbReference>
<proteinExistence type="predicted"/>
<sequence>MNTATEFTAEWHLERSRPEDLLSFLDLSQPFIGQINRLVARFRDVQFLSEHGKRPDSLLLLRDALAYNLVKMSRWWSFDFCPRSILEMPAPRFLGYVRSHLERAVDDDTLYDVFTTQRHIHPGSTQDVLVVGKDASGEMPSMLFGVDGQRRFRRGILPETGVPEWNHGAYPDFAGAWLAGRAAMLCQNGDREDARDACLAQAEHEQARLWHQRYFHASCERHVFSLYHDARKRLLSNRSAFGRLEGETVVNSLAFRVARFAVHSGMTVRDLIRETDTSGTTHHEDGVEIERRARTHVFTSVDETRQTVQLAVVDRLGSYRPRHCC</sequence>
<reference evidence="1 2" key="1">
    <citation type="journal article" date="2020" name="Int. J. Syst. Evol. Microbiol.">
        <title>Novel acetic acid bacteria from cider fermentations: Acetobacter conturbans sp. nov. and Acetobacter fallax sp. nov.</title>
        <authorList>
            <person name="Sombolestani A.S."/>
            <person name="Cleenwerck I."/>
            <person name="Cnockaert M."/>
            <person name="Borremans W."/>
            <person name="Wieme A.D."/>
            <person name="De Vuyst L."/>
            <person name="Vandamme P."/>
        </authorList>
    </citation>
    <scope>NUCLEOTIDE SEQUENCE [LARGE SCALE GENOMIC DNA]</scope>
    <source>
        <strain evidence="1 2">LMG 1627</strain>
    </source>
</reference>
<accession>A0ABX0K2R3</accession>
<keyword evidence="2" id="KW-1185">Reference proteome</keyword>
<evidence type="ECO:0000313" key="2">
    <source>
        <dbReference type="Proteomes" id="UP000631653"/>
    </source>
</evidence>
<comment type="caution">
    <text evidence="1">The sequence shown here is derived from an EMBL/GenBank/DDBJ whole genome shotgun (WGS) entry which is preliminary data.</text>
</comment>
<name>A0ABX0K2R3_9PROT</name>
<dbReference type="Proteomes" id="UP000631653">
    <property type="component" value="Unassembled WGS sequence"/>
</dbReference>
<dbReference type="EMBL" id="WOSY01000006">
    <property type="protein sequence ID" value="NHN88608.1"/>
    <property type="molecule type" value="Genomic_DNA"/>
</dbReference>
<gene>
    <name evidence="1" type="ORF">GOB81_08195</name>
</gene>